<name>Q4THK1_TETNG</name>
<evidence type="ECO:0000256" key="1">
    <source>
        <dbReference type="SAM" id="MobiDB-lite"/>
    </source>
</evidence>
<dbReference type="KEGG" id="tng:GSTEN00000522G001"/>
<feature type="region of interest" description="Disordered" evidence="1">
    <location>
        <begin position="19"/>
        <end position="55"/>
    </location>
</feature>
<protein>
    <submittedName>
        <fullName evidence="2">(spotted green pufferfish) hypothetical protein</fullName>
    </submittedName>
</protein>
<proteinExistence type="predicted"/>
<sequence>MDTVDLLWVNAGGWGCPDAGWRRQRRQGRDGAAPADAGPLVGCEAAPLTFDPSVT</sequence>
<comment type="caution">
    <text evidence="2">The sequence shown here is derived from an EMBL/GenBank/DDBJ whole genome shotgun (WGS) entry which is preliminary data.</text>
</comment>
<dbReference type="AlphaFoldDB" id="Q4THK1"/>
<reference evidence="2" key="1">
    <citation type="journal article" date="2004" name="Nature">
        <title>Genome duplication in the teleost fish Tetraodon nigroviridis reveals the early vertebrate proto-karyotype.</title>
        <authorList>
            <person name="Jaillon O."/>
            <person name="Aury J.-M."/>
            <person name="Brunet F."/>
            <person name="Petit J.-L."/>
            <person name="Stange-Thomann N."/>
            <person name="Mauceli E."/>
            <person name="Bouneau L."/>
            <person name="Fischer C."/>
            <person name="Ozouf-Costaz C."/>
            <person name="Bernot A."/>
            <person name="Nicaud S."/>
            <person name="Jaffe D."/>
            <person name="Fisher S."/>
            <person name="Lutfalla G."/>
            <person name="Dossat C."/>
            <person name="Segurens B."/>
            <person name="Dasilva C."/>
            <person name="Salanoubat M."/>
            <person name="Levy M."/>
            <person name="Boudet N."/>
            <person name="Castellano S."/>
            <person name="Anthouard V."/>
            <person name="Jubin C."/>
            <person name="Castelli V."/>
            <person name="Katinka M."/>
            <person name="Vacherie B."/>
            <person name="Biemont C."/>
            <person name="Skalli Z."/>
            <person name="Cattolico L."/>
            <person name="Poulain J."/>
            <person name="De Berardinis V."/>
            <person name="Cruaud C."/>
            <person name="Duprat S."/>
            <person name="Brottier P."/>
            <person name="Coutanceau J.-P."/>
            <person name="Gouzy J."/>
            <person name="Parra G."/>
            <person name="Lardier G."/>
            <person name="Chapple C."/>
            <person name="McKernan K.J."/>
            <person name="McEwan P."/>
            <person name="Bosak S."/>
            <person name="Kellis M."/>
            <person name="Volff J.-N."/>
            <person name="Guigo R."/>
            <person name="Zody M.C."/>
            <person name="Mesirov J."/>
            <person name="Lindblad-Toh K."/>
            <person name="Birren B."/>
            <person name="Nusbaum C."/>
            <person name="Kahn D."/>
            <person name="Robinson-Rechavi M."/>
            <person name="Laudet V."/>
            <person name="Schachter V."/>
            <person name="Quetier F."/>
            <person name="Saurin W."/>
            <person name="Scarpelli C."/>
            <person name="Wincker P."/>
            <person name="Lander E.S."/>
            <person name="Weissenbach J."/>
            <person name="Roest Crollius H."/>
        </authorList>
    </citation>
    <scope>NUCLEOTIDE SEQUENCE [LARGE SCALE GENOMIC DNA]</scope>
</reference>
<evidence type="ECO:0000313" key="2">
    <source>
        <dbReference type="EMBL" id="CAF87631.1"/>
    </source>
</evidence>
<dbReference type="EMBL" id="CAAE01002887">
    <property type="protein sequence ID" value="CAF87631.1"/>
    <property type="molecule type" value="Genomic_DNA"/>
</dbReference>
<organism evidence="2">
    <name type="scientific">Tetraodon nigroviridis</name>
    <name type="common">Spotted green pufferfish</name>
    <name type="synonym">Chelonodon nigroviridis</name>
    <dbReference type="NCBI Taxonomy" id="99883"/>
    <lineage>
        <taxon>Eukaryota</taxon>
        <taxon>Metazoa</taxon>
        <taxon>Chordata</taxon>
        <taxon>Craniata</taxon>
        <taxon>Vertebrata</taxon>
        <taxon>Euteleostomi</taxon>
        <taxon>Actinopterygii</taxon>
        <taxon>Neopterygii</taxon>
        <taxon>Teleostei</taxon>
        <taxon>Neoteleostei</taxon>
        <taxon>Acanthomorphata</taxon>
        <taxon>Eupercaria</taxon>
        <taxon>Tetraodontiformes</taxon>
        <taxon>Tetradontoidea</taxon>
        <taxon>Tetraodontidae</taxon>
        <taxon>Tetraodon</taxon>
    </lineage>
</organism>
<feature type="compositionally biased region" description="Low complexity" evidence="1">
    <location>
        <begin position="30"/>
        <end position="39"/>
    </location>
</feature>
<reference evidence="2" key="2">
    <citation type="submission" date="2004-02" db="EMBL/GenBank/DDBJ databases">
        <authorList>
            <consortium name="Genoscope"/>
            <consortium name="Whitehead Institute Centre for Genome Research"/>
        </authorList>
    </citation>
    <scope>NUCLEOTIDE SEQUENCE</scope>
</reference>
<gene>
    <name evidence="2" type="ORF">GSTENG00000522001</name>
</gene>
<accession>Q4THK1</accession>